<dbReference type="GO" id="GO:0005788">
    <property type="term" value="C:endoplasmic reticulum lumen"/>
    <property type="evidence" value="ECO:0007669"/>
    <property type="project" value="TreeGrafter"/>
</dbReference>
<feature type="domain" description="Thioredoxin" evidence="1">
    <location>
        <begin position="8"/>
        <end position="52"/>
    </location>
</feature>
<dbReference type="AlphaFoldDB" id="A0A2G9TP21"/>
<dbReference type="EMBL" id="KZ357016">
    <property type="protein sequence ID" value="PIO59749.1"/>
    <property type="molecule type" value="Genomic_DNA"/>
</dbReference>
<evidence type="ECO:0000313" key="3">
    <source>
        <dbReference type="Proteomes" id="UP000230423"/>
    </source>
</evidence>
<dbReference type="Pfam" id="PF00085">
    <property type="entry name" value="Thioredoxin"/>
    <property type="match status" value="2"/>
</dbReference>
<evidence type="ECO:0000313" key="2">
    <source>
        <dbReference type="EMBL" id="PIO59749.1"/>
    </source>
</evidence>
<dbReference type="Proteomes" id="UP000230423">
    <property type="component" value="Unassembled WGS sequence"/>
</dbReference>
<dbReference type="InterPro" id="IPR052460">
    <property type="entry name" value="ER_disulfide_reductase"/>
</dbReference>
<dbReference type="Gene3D" id="3.40.30.10">
    <property type="entry name" value="Glutaredoxin"/>
    <property type="match status" value="3"/>
</dbReference>
<dbReference type="OrthoDB" id="5810603at2759"/>
<dbReference type="GO" id="GO:0036498">
    <property type="term" value="P:IRE1-mediated unfolded protein response"/>
    <property type="evidence" value="ECO:0007669"/>
    <property type="project" value="TreeGrafter"/>
</dbReference>
<protein>
    <recommendedName>
        <fullName evidence="1">Thioredoxin domain-containing protein</fullName>
    </recommendedName>
</protein>
<sequence>IYDDDVEIVTLNRADFQRLVTQSSEVWFINFYSTYCSHCHQLAPTVLHLTSDNIESLTTTWQPYDSRPWIIDFCDRSDSCLSSVNRRKLAAMLDGLVNVGSVDCTSKGDSALCERLDVTSGVRYYPTQNVDKDHEKVMSSLDPKELLEEALSYVDDLEEIEEKDIHELLDGITGLESAKSYPTSALYTVDKRVHKFVGYQSVQSIVEHIDLAPELQRAARSLRHFDERVHVGSVDCQAYGVFCRQHDYPQNMWRNADTIERWVFAMLPSLVTTLGNDYWHKVLDSDEPWLVDFYAPWCGHCVQFSPVFEQIAK</sequence>
<feature type="non-terminal residue" evidence="2">
    <location>
        <position position="313"/>
    </location>
</feature>
<dbReference type="GO" id="GO:0015035">
    <property type="term" value="F:protein-disulfide reductase activity"/>
    <property type="evidence" value="ECO:0007669"/>
    <property type="project" value="TreeGrafter"/>
</dbReference>
<dbReference type="InterPro" id="IPR036249">
    <property type="entry name" value="Thioredoxin-like_sf"/>
</dbReference>
<dbReference type="GO" id="GO:0051787">
    <property type="term" value="F:misfolded protein binding"/>
    <property type="evidence" value="ECO:0007669"/>
    <property type="project" value="TreeGrafter"/>
</dbReference>
<dbReference type="PROSITE" id="PS00194">
    <property type="entry name" value="THIOREDOXIN_1"/>
    <property type="match status" value="1"/>
</dbReference>
<proteinExistence type="predicted"/>
<name>A0A2G9TP21_TELCI</name>
<dbReference type="PANTHER" id="PTHR44340:SF1">
    <property type="entry name" value="DNAJ HOMOLOG SUBFAMILY C MEMBER 10"/>
    <property type="match status" value="1"/>
</dbReference>
<feature type="domain" description="Thioredoxin" evidence="1">
    <location>
        <begin position="275"/>
        <end position="313"/>
    </location>
</feature>
<gene>
    <name evidence="2" type="ORF">TELCIR_18777</name>
</gene>
<evidence type="ECO:0000259" key="1">
    <source>
        <dbReference type="Pfam" id="PF00085"/>
    </source>
</evidence>
<dbReference type="InterPro" id="IPR013766">
    <property type="entry name" value="Thioredoxin_domain"/>
</dbReference>
<keyword evidence="3" id="KW-1185">Reference proteome</keyword>
<reference evidence="2 3" key="1">
    <citation type="submission" date="2015-09" db="EMBL/GenBank/DDBJ databases">
        <title>Draft genome of the parasitic nematode Teladorsagia circumcincta isolate WARC Sus (inbred).</title>
        <authorList>
            <person name="Mitreva M."/>
        </authorList>
    </citation>
    <scope>NUCLEOTIDE SEQUENCE [LARGE SCALE GENOMIC DNA]</scope>
    <source>
        <strain evidence="2 3">S</strain>
    </source>
</reference>
<accession>A0A2G9TP21</accession>
<dbReference type="PANTHER" id="PTHR44340">
    <property type="entry name" value="DNAJ HOMOLOG SUBFAMILY C MEMBER 10"/>
    <property type="match status" value="1"/>
</dbReference>
<dbReference type="GO" id="GO:0016671">
    <property type="term" value="F:oxidoreductase activity, acting on a sulfur group of donors, disulfide as acceptor"/>
    <property type="evidence" value="ECO:0007669"/>
    <property type="project" value="TreeGrafter"/>
</dbReference>
<dbReference type="InterPro" id="IPR017937">
    <property type="entry name" value="Thioredoxin_CS"/>
</dbReference>
<organism evidence="2 3">
    <name type="scientific">Teladorsagia circumcincta</name>
    <name type="common">Brown stomach worm</name>
    <name type="synonym">Ostertagia circumcincta</name>
    <dbReference type="NCBI Taxonomy" id="45464"/>
    <lineage>
        <taxon>Eukaryota</taxon>
        <taxon>Metazoa</taxon>
        <taxon>Ecdysozoa</taxon>
        <taxon>Nematoda</taxon>
        <taxon>Chromadorea</taxon>
        <taxon>Rhabditida</taxon>
        <taxon>Rhabditina</taxon>
        <taxon>Rhabditomorpha</taxon>
        <taxon>Strongyloidea</taxon>
        <taxon>Trichostrongylidae</taxon>
        <taxon>Teladorsagia</taxon>
    </lineage>
</organism>
<feature type="non-terminal residue" evidence="2">
    <location>
        <position position="1"/>
    </location>
</feature>
<dbReference type="SUPFAM" id="SSF52833">
    <property type="entry name" value="Thioredoxin-like"/>
    <property type="match status" value="2"/>
</dbReference>